<evidence type="ECO:0000313" key="2">
    <source>
        <dbReference type="EMBL" id="MCG2589956.1"/>
    </source>
</evidence>
<comment type="caution">
    <text evidence="2">The sequence shown here is derived from an EMBL/GenBank/DDBJ whole genome shotgun (WGS) entry which is preliminary data.</text>
</comment>
<organism evidence="2 3">
    <name type="scientific">Rhodohalobacter sulfatireducens</name>
    <dbReference type="NCBI Taxonomy" id="2911366"/>
    <lineage>
        <taxon>Bacteria</taxon>
        <taxon>Pseudomonadati</taxon>
        <taxon>Balneolota</taxon>
        <taxon>Balneolia</taxon>
        <taxon>Balneolales</taxon>
        <taxon>Balneolaceae</taxon>
        <taxon>Rhodohalobacter</taxon>
    </lineage>
</organism>
<dbReference type="Pfam" id="PF11138">
    <property type="entry name" value="DUF2911"/>
    <property type="match status" value="1"/>
</dbReference>
<evidence type="ECO:0000256" key="1">
    <source>
        <dbReference type="SAM" id="SignalP"/>
    </source>
</evidence>
<feature type="chain" id="PRO_5046978243" evidence="1">
    <location>
        <begin position="24"/>
        <end position="180"/>
    </location>
</feature>
<keyword evidence="3" id="KW-1185">Reference proteome</keyword>
<sequence length="180" mass="19765">MKSLSTLFLTALIVGFLSQSATAQDRGSDEARVSPNATVSQTIGTTEVMVTYGRPGVRDRDIFGGLVAFGEVWRTGANESTALVLSDDVMIEGEEVSAGTYSIYTIPGTDEWTIIINEKLSWGTQYDESMDYVRVTAEPEDSYFVEQFMIYFEDVTENSGELVLHWDDTKVPVTISAGGM</sequence>
<reference evidence="2" key="1">
    <citation type="submission" date="2022-01" db="EMBL/GenBank/DDBJ databases">
        <authorList>
            <person name="Wang Y."/>
        </authorList>
    </citation>
    <scope>NUCLEOTIDE SEQUENCE</scope>
    <source>
        <strain evidence="2">WB101</strain>
    </source>
</reference>
<dbReference type="Proteomes" id="UP001165366">
    <property type="component" value="Unassembled WGS sequence"/>
</dbReference>
<protein>
    <submittedName>
        <fullName evidence="2">DUF2911 domain-containing protein</fullName>
    </submittedName>
</protein>
<dbReference type="InterPro" id="IPR021314">
    <property type="entry name" value="DUF2911"/>
</dbReference>
<proteinExistence type="predicted"/>
<gene>
    <name evidence="2" type="ORF">L6773_15370</name>
</gene>
<feature type="signal peptide" evidence="1">
    <location>
        <begin position="1"/>
        <end position="23"/>
    </location>
</feature>
<dbReference type="EMBL" id="JAKLWS010000023">
    <property type="protein sequence ID" value="MCG2589956.1"/>
    <property type="molecule type" value="Genomic_DNA"/>
</dbReference>
<evidence type="ECO:0000313" key="3">
    <source>
        <dbReference type="Proteomes" id="UP001165366"/>
    </source>
</evidence>
<accession>A0ABS9KGK2</accession>
<name>A0ABS9KGK2_9BACT</name>
<dbReference type="RefSeq" id="WP_237855314.1">
    <property type="nucleotide sequence ID" value="NZ_JAKLWS010000023.1"/>
</dbReference>
<keyword evidence="1" id="KW-0732">Signal</keyword>
<reference evidence="2" key="2">
    <citation type="submission" date="2024-05" db="EMBL/GenBank/DDBJ databases">
        <title>Rhodohalobacter halophilus gen. nov., sp. nov., a moderately halophilic member of the family Balneolaceae.</title>
        <authorList>
            <person name="Xia J."/>
        </authorList>
    </citation>
    <scope>NUCLEOTIDE SEQUENCE</scope>
    <source>
        <strain evidence="2">WB101</strain>
    </source>
</reference>